<keyword evidence="3" id="KW-1185">Reference proteome</keyword>
<proteinExistence type="predicted"/>
<dbReference type="STRING" id="94128.A0A2A3ECM2"/>
<feature type="chain" id="PRO_5013059457" evidence="1">
    <location>
        <begin position="18"/>
        <end position="133"/>
    </location>
</feature>
<evidence type="ECO:0000313" key="2">
    <source>
        <dbReference type="EMBL" id="PBC29042.1"/>
    </source>
</evidence>
<organism evidence="2 3">
    <name type="scientific">Apis cerana cerana</name>
    <name type="common">Oriental honeybee</name>
    <dbReference type="NCBI Taxonomy" id="94128"/>
    <lineage>
        <taxon>Eukaryota</taxon>
        <taxon>Metazoa</taxon>
        <taxon>Ecdysozoa</taxon>
        <taxon>Arthropoda</taxon>
        <taxon>Hexapoda</taxon>
        <taxon>Insecta</taxon>
        <taxon>Pterygota</taxon>
        <taxon>Neoptera</taxon>
        <taxon>Endopterygota</taxon>
        <taxon>Hymenoptera</taxon>
        <taxon>Apocrita</taxon>
        <taxon>Aculeata</taxon>
        <taxon>Apoidea</taxon>
        <taxon>Anthophila</taxon>
        <taxon>Apidae</taxon>
        <taxon>Apis</taxon>
    </lineage>
</organism>
<sequence>MKLIVLVVFCAIAYVSAQAELEPEDYIPSRFRRQERGSIVIKGTKEGRNRPSLDIDYKQRVYDKNGMTGDAYGGVNIRPGQPARQHAGFEFGKEYKNGFIRGQSEVQRGPGGRLSPYVGINVMHLFRFDLINL</sequence>
<protein>
    <submittedName>
        <fullName evidence="2">Hymenoptaecin</fullName>
    </submittedName>
</protein>
<dbReference type="Proteomes" id="UP000242457">
    <property type="component" value="Unassembled WGS sequence"/>
</dbReference>
<reference evidence="2 3" key="1">
    <citation type="submission" date="2014-07" db="EMBL/GenBank/DDBJ databases">
        <title>Genomic and transcriptomic analysis on Apis cerana provide comprehensive insights into honey bee biology.</title>
        <authorList>
            <person name="Diao Q."/>
            <person name="Sun L."/>
            <person name="Zheng H."/>
            <person name="Zheng H."/>
            <person name="Xu S."/>
            <person name="Wang S."/>
            <person name="Zeng Z."/>
            <person name="Hu F."/>
            <person name="Su S."/>
            <person name="Wu J."/>
        </authorList>
    </citation>
    <scope>NUCLEOTIDE SEQUENCE [LARGE SCALE GENOMIC DNA]</scope>
    <source>
        <tissue evidence="2">Pupae without intestine</tissue>
    </source>
</reference>
<accession>A0A2A3ECM2</accession>
<feature type="signal peptide" evidence="1">
    <location>
        <begin position="1"/>
        <end position="17"/>
    </location>
</feature>
<name>A0A2A3ECM2_APICC</name>
<evidence type="ECO:0000313" key="3">
    <source>
        <dbReference type="Proteomes" id="UP000242457"/>
    </source>
</evidence>
<dbReference type="AlphaFoldDB" id="A0A2A3ECM2"/>
<dbReference type="EMBL" id="KZ288293">
    <property type="protein sequence ID" value="PBC29042.1"/>
    <property type="molecule type" value="Genomic_DNA"/>
</dbReference>
<evidence type="ECO:0000256" key="1">
    <source>
        <dbReference type="SAM" id="SignalP"/>
    </source>
</evidence>
<gene>
    <name evidence="2" type="ORF">APICC_03585</name>
</gene>
<dbReference type="OrthoDB" id="7647635at2759"/>
<keyword evidence="1" id="KW-0732">Signal</keyword>